<evidence type="ECO:0000256" key="4">
    <source>
        <dbReference type="RuleBase" id="RU003791"/>
    </source>
</evidence>
<dbReference type="GO" id="GO:0005829">
    <property type="term" value="C:cytosol"/>
    <property type="evidence" value="ECO:0007669"/>
    <property type="project" value="TreeGrafter"/>
</dbReference>
<accession>A0A2R5G001</accession>
<dbReference type="PANTHER" id="PTHR11595:SF21">
    <property type="entry name" value="ELONGATION FACTOR 1-BETA"/>
    <property type="match status" value="1"/>
</dbReference>
<keyword evidence="8" id="KW-1185">Reference proteome</keyword>
<evidence type="ECO:0000259" key="6">
    <source>
        <dbReference type="SMART" id="SM00888"/>
    </source>
</evidence>
<organism evidence="7 8">
    <name type="scientific">Hondaea fermentalgiana</name>
    <dbReference type="NCBI Taxonomy" id="2315210"/>
    <lineage>
        <taxon>Eukaryota</taxon>
        <taxon>Sar</taxon>
        <taxon>Stramenopiles</taxon>
        <taxon>Bigyra</taxon>
        <taxon>Labyrinthulomycetes</taxon>
        <taxon>Thraustochytrida</taxon>
        <taxon>Thraustochytriidae</taxon>
        <taxon>Hondaea</taxon>
    </lineage>
</organism>
<dbReference type="InterPro" id="IPR001326">
    <property type="entry name" value="Transl_elong_EF1B_B/D_CS"/>
</dbReference>
<dbReference type="FunFam" id="3.30.70.60:FF:000001">
    <property type="entry name" value="Elongation factor 1-beta 1 like"/>
    <property type="match status" value="1"/>
</dbReference>
<sequence length="219" mass="23696">MAAMPDLSSLNTPAGMGKLNGFMSSRSYVSGFEPSQEDVKLVKALEGVEVDQKKAAHVARFLKHMNDFSESERSAWPEAGAAAAGGAAEEEDDDDFDLFGDDDEEAEKALAEKMAAEKAARKAGKGKGERSLIVLEVKPYDAETDLEVLAKGIKKFEHEGIQNWGKEHKLLPVAFGIKKLAISAVVYDDLMGVDGLSDLIEEKYGDLIQSIDVQAMSKV</sequence>
<dbReference type="PROSITE" id="PS00824">
    <property type="entry name" value="EF1BD_1"/>
    <property type="match status" value="1"/>
</dbReference>
<feature type="compositionally biased region" description="Acidic residues" evidence="5">
    <location>
        <begin position="88"/>
        <end position="97"/>
    </location>
</feature>
<dbReference type="InParanoid" id="A0A2R5G001"/>
<dbReference type="InterPro" id="IPR014717">
    <property type="entry name" value="Transl_elong_EF1B/ribsomal_bS6"/>
</dbReference>
<comment type="similarity">
    <text evidence="1 4">Belongs to the EF-1-beta/EF-1-delta family.</text>
</comment>
<gene>
    <name evidence="7" type="ORF">FCC1311_005602</name>
</gene>
<reference evidence="7 8" key="1">
    <citation type="submission" date="2017-12" db="EMBL/GenBank/DDBJ databases">
        <title>Sequencing, de novo assembly and annotation of complete genome of a new Thraustochytrid species, strain FCC1311.</title>
        <authorList>
            <person name="Sedici K."/>
            <person name="Godart F."/>
            <person name="Aiese Cigliano R."/>
            <person name="Sanseverino W."/>
            <person name="Barakat M."/>
            <person name="Ortet P."/>
            <person name="Marechal E."/>
            <person name="Cagnac O."/>
            <person name="Amato A."/>
        </authorList>
    </citation>
    <scope>NUCLEOTIDE SEQUENCE [LARGE SCALE GENOMIC DNA]</scope>
</reference>
<evidence type="ECO:0000313" key="7">
    <source>
        <dbReference type="EMBL" id="GBG24342.1"/>
    </source>
</evidence>
<dbReference type="AlphaFoldDB" id="A0A2R5G001"/>
<dbReference type="GO" id="GO:0005085">
    <property type="term" value="F:guanyl-nucleotide exchange factor activity"/>
    <property type="evidence" value="ECO:0007669"/>
    <property type="project" value="TreeGrafter"/>
</dbReference>
<name>A0A2R5G001_9STRA</name>
<dbReference type="GO" id="GO:0005853">
    <property type="term" value="C:eukaryotic translation elongation factor 1 complex"/>
    <property type="evidence" value="ECO:0007669"/>
    <property type="project" value="InterPro"/>
</dbReference>
<dbReference type="PROSITE" id="PS00825">
    <property type="entry name" value="EF1BD_2"/>
    <property type="match status" value="1"/>
</dbReference>
<evidence type="ECO:0000256" key="1">
    <source>
        <dbReference type="ARBA" id="ARBA00007411"/>
    </source>
</evidence>
<comment type="caution">
    <text evidence="7">The sequence shown here is derived from an EMBL/GenBank/DDBJ whole genome shotgun (WGS) entry which is preliminary data.</text>
</comment>
<feature type="domain" description="Translation elongation factor EF1B beta/delta subunit guanine nucleotide exchange" evidence="6">
    <location>
        <begin position="130"/>
        <end position="219"/>
    </location>
</feature>
<dbReference type="InterPro" id="IPR014038">
    <property type="entry name" value="EF1B_bsu/dsu_GNE"/>
</dbReference>
<dbReference type="SUPFAM" id="SSF54984">
    <property type="entry name" value="eEF-1beta-like"/>
    <property type="match status" value="1"/>
</dbReference>
<feature type="region of interest" description="Disordered" evidence="5">
    <location>
        <begin position="71"/>
        <end position="97"/>
    </location>
</feature>
<keyword evidence="2 4" id="KW-0251">Elongation factor</keyword>
<dbReference type="Pfam" id="PF00736">
    <property type="entry name" value="EF1_GNE"/>
    <property type="match status" value="1"/>
</dbReference>
<evidence type="ECO:0000256" key="3">
    <source>
        <dbReference type="ARBA" id="ARBA00022917"/>
    </source>
</evidence>
<dbReference type="InterPro" id="IPR036219">
    <property type="entry name" value="eEF-1beta-like_sf"/>
</dbReference>
<evidence type="ECO:0000256" key="2">
    <source>
        <dbReference type="ARBA" id="ARBA00022768"/>
    </source>
</evidence>
<dbReference type="Proteomes" id="UP000241890">
    <property type="component" value="Unassembled WGS sequence"/>
</dbReference>
<dbReference type="Gene3D" id="3.30.70.60">
    <property type="match status" value="1"/>
</dbReference>
<feature type="compositionally biased region" description="Low complexity" evidence="5">
    <location>
        <begin position="78"/>
        <end position="87"/>
    </location>
</feature>
<dbReference type="OrthoDB" id="331763at2759"/>
<dbReference type="CDD" id="cd00292">
    <property type="entry name" value="EF1B"/>
    <property type="match status" value="1"/>
</dbReference>
<dbReference type="EMBL" id="BEYU01000005">
    <property type="protein sequence ID" value="GBG24342.1"/>
    <property type="molecule type" value="Genomic_DNA"/>
</dbReference>
<dbReference type="GO" id="GO:0003746">
    <property type="term" value="F:translation elongation factor activity"/>
    <property type="evidence" value="ECO:0007669"/>
    <property type="project" value="UniProtKB-KW"/>
</dbReference>
<dbReference type="InterPro" id="IPR049720">
    <property type="entry name" value="EF1B_bsu/dsu"/>
</dbReference>
<dbReference type="PANTHER" id="PTHR11595">
    <property type="entry name" value="EF-HAND AND COILED-COIL DOMAIN-CONTAINING FAMILY MEMBER"/>
    <property type="match status" value="1"/>
</dbReference>
<evidence type="ECO:0000256" key="5">
    <source>
        <dbReference type="SAM" id="MobiDB-lite"/>
    </source>
</evidence>
<proteinExistence type="inferred from homology"/>
<keyword evidence="3 4" id="KW-0648">Protein biosynthesis</keyword>
<dbReference type="SMART" id="SM00888">
    <property type="entry name" value="EF1_GNE"/>
    <property type="match status" value="1"/>
</dbReference>
<protein>
    <submittedName>
        <fullName evidence="7">Elongation factor 1-beta</fullName>
    </submittedName>
</protein>
<evidence type="ECO:0000313" key="8">
    <source>
        <dbReference type="Proteomes" id="UP000241890"/>
    </source>
</evidence>